<dbReference type="InterPro" id="IPR036291">
    <property type="entry name" value="NAD(P)-bd_dom_sf"/>
</dbReference>
<dbReference type="InterPro" id="IPR050463">
    <property type="entry name" value="Gfo/Idh/MocA_oxidrdct_glycsds"/>
</dbReference>
<feature type="domain" description="Gfo/Idh/MocA-like oxidoreductase N-terminal" evidence="2">
    <location>
        <begin position="3"/>
        <end position="122"/>
    </location>
</feature>
<dbReference type="InterPro" id="IPR000683">
    <property type="entry name" value="Gfo/Idh/MocA-like_OxRdtase_N"/>
</dbReference>
<proteinExistence type="predicted"/>
<dbReference type="PANTHER" id="PTHR43818">
    <property type="entry name" value="BCDNA.GH03377"/>
    <property type="match status" value="1"/>
</dbReference>
<organism evidence="3">
    <name type="scientific">Caldilineaceae bacterium SB0664_bin_27</name>
    <dbReference type="NCBI Taxonomy" id="2605260"/>
    <lineage>
        <taxon>Bacteria</taxon>
        <taxon>Bacillati</taxon>
        <taxon>Chloroflexota</taxon>
        <taxon>Caldilineae</taxon>
        <taxon>Caldilineales</taxon>
        <taxon>Caldilineaceae</taxon>
    </lineage>
</organism>
<sequence length="377" mass="41956">MTLRAGIVGCGGISRAHATAYANLEGVTLSALCDISPDALNLRADEHDVSARYTDYEEMFRQEELDVVSVCTHAPLHGPVAISAAKHGINVLSEKPLSVDLQTADKMVAACKEAGVRLAVSHQFGFTPLFQEAKAWIDAGRIGEFRSVREIGKGRPAGFELMEMGVHYFDEMDLFLDGIEWIHAQITYEGREVDVGDIMTSAQLCTTDRRDNGIVAGDTMLIHIKGKNGANGVMELYRRPQTQGWMMGPHILGSEGQLMIRPNPETFADELWYCPFDVSFPTHTPQWEKVPVDPERFRIGEQRWERRQSIWSVRDMVDSIREGRQPRLGGAAALTSLECVFAVYESHFTGTRATLPLQERRHPLVSRLQASSANGDE</sequence>
<dbReference type="EMBL" id="VXRG01000078">
    <property type="protein sequence ID" value="MXY93626.1"/>
    <property type="molecule type" value="Genomic_DNA"/>
</dbReference>
<gene>
    <name evidence="3" type="ORF">F4Y42_09275</name>
</gene>
<keyword evidence="1" id="KW-0560">Oxidoreductase</keyword>
<dbReference type="Gene3D" id="3.40.50.720">
    <property type="entry name" value="NAD(P)-binding Rossmann-like Domain"/>
    <property type="match status" value="1"/>
</dbReference>
<accession>A0A6B0YRA6</accession>
<evidence type="ECO:0000259" key="2">
    <source>
        <dbReference type="Pfam" id="PF01408"/>
    </source>
</evidence>
<protein>
    <submittedName>
        <fullName evidence="3">Gfo/Idh/MocA family oxidoreductase</fullName>
    </submittedName>
</protein>
<dbReference type="SUPFAM" id="SSF51735">
    <property type="entry name" value="NAD(P)-binding Rossmann-fold domains"/>
    <property type="match status" value="1"/>
</dbReference>
<evidence type="ECO:0000313" key="3">
    <source>
        <dbReference type="EMBL" id="MXY93626.1"/>
    </source>
</evidence>
<evidence type="ECO:0000256" key="1">
    <source>
        <dbReference type="ARBA" id="ARBA00023002"/>
    </source>
</evidence>
<dbReference type="Pfam" id="PF01408">
    <property type="entry name" value="GFO_IDH_MocA"/>
    <property type="match status" value="1"/>
</dbReference>
<dbReference type="GO" id="GO:0016491">
    <property type="term" value="F:oxidoreductase activity"/>
    <property type="evidence" value="ECO:0007669"/>
    <property type="project" value="UniProtKB-KW"/>
</dbReference>
<reference evidence="3" key="1">
    <citation type="submission" date="2019-09" db="EMBL/GenBank/DDBJ databases">
        <title>Characterisation of the sponge microbiome using genome-centric metagenomics.</title>
        <authorList>
            <person name="Engelberts J.P."/>
            <person name="Robbins S.J."/>
            <person name="De Goeij J.M."/>
            <person name="Aranda M."/>
            <person name="Bell S.C."/>
            <person name="Webster N.S."/>
        </authorList>
    </citation>
    <scope>NUCLEOTIDE SEQUENCE</scope>
    <source>
        <strain evidence="3">SB0664_bin_27</strain>
    </source>
</reference>
<name>A0A6B0YRA6_9CHLR</name>
<dbReference type="Gene3D" id="3.30.360.10">
    <property type="entry name" value="Dihydrodipicolinate Reductase, domain 2"/>
    <property type="match status" value="1"/>
</dbReference>
<dbReference type="PANTHER" id="PTHR43818:SF11">
    <property type="entry name" value="BCDNA.GH03377"/>
    <property type="match status" value="1"/>
</dbReference>
<dbReference type="SUPFAM" id="SSF55347">
    <property type="entry name" value="Glyceraldehyde-3-phosphate dehydrogenase-like, C-terminal domain"/>
    <property type="match status" value="1"/>
</dbReference>
<dbReference type="GO" id="GO:0000166">
    <property type="term" value="F:nucleotide binding"/>
    <property type="evidence" value="ECO:0007669"/>
    <property type="project" value="InterPro"/>
</dbReference>
<comment type="caution">
    <text evidence="3">The sequence shown here is derived from an EMBL/GenBank/DDBJ whole genome shotgun (WGS) entry which is preliminary data.</text>
</comment>
<dbReference type="AlphaFoldDB" id="A0A6B0YRA6"/>